<evidence type="ECO:0008006" key="4">
    <source>
        <dbReference type="Google" id="ProtNLM"/>
    </source>
</evidence>
<dbReference type="Proteomes" id="UP000749471">
    <property type="component" value="Unassembled WGS sequence"/>
</dbReference>
<evidence type="ECO:0000256" key="1">
    <source>
        <dbReference type="SAM" id="Phobius"/>
    </source>
</evidence>
<evidence type="ECO:0000313" key="2">
    <source>
        <dbReference type="EMBL" id="MBU5439514.1"/>
    </source>
</evidence>
<gene>
    <name evidence="2" type="ORF">KQI42_15975</name>
</gene>
<dbReference type="RefSeq" id="WP_216521224.1">
    <property type="nucleotide sequence ID" value="NZ_JAHLPM010000016.1"/>
</dbReference>
<proteinExistence type="predicted"/>
<feature type="transmembrane region" description="Helical" evidence="1">
    <location>
        <begin position="39"/>
        <end position="57"/>
    </location>
</feature>
<sequence length="141" mass="16261">MRIIDKKTFIPTVCVVYTILSIGKIVLESIIQNEFGNYQSNLLMMIFLSFIATLVLSQHYRLQQIPLTLVIIGQYLMLIGVVLLITWVSGLYTDLHPNAYRDIFLSFTIPYIIGAAIYYLNVFWEVRNANQILKNIKKKGN</sequence>
<comment type="caution">
    <text evidence="2">The sequence shown here is derived from an EMBL/GenBank/DDBJ whole genome shotgun (WGS) entry which is preliminary data.</text>
</comment>
<evidence type="ECO:0000313" key="3">
    <source>
        <dbReference type="Proteomes" id="UP000749471"/>
    </source>
</evidence>
<keyword evidence="1" id="KW-0812">Transmembrane</keyword>
<keyword evidence="1" id="KW-0472">Membrane</keyword>
<dbReference type="InterPro" id="IPR046716">
    <property type="entry name" value="DUF6608"/>
</dbReference>
<keyword evidence="1" id="KW-1133">Transmembrane helix</keyword>
<accession>A0ABS6E9B6</accession>
<protein>
    <recommendedName>
        <fullName evidence="4">DUF3021 domain-containing protein</fullName>
    </recommendedName>
</protein>
<feature type="transmembrane region" description="Helical" evidence="1">
    <location>
        <begin position="103"/>
        <end position="124"/>
    </location>
</feature>
<dbReference type="EMBL" id="JAHLPM010000016">
    <property type="protein sequence ID" value="MBU5439514.1"/>
    <property type="molecule type" value="Genomic_DNA"/>
</dbReference>
<reference evidence="2 3" key="1">
    <citation type="submission" date="2021-06" db="EMBL/GenBank/DDBJ databases">
        <authorList>
            <person name="Sun Q."/>
            <person name="Li D."/>
        </authorList>
    </citation>
    <scope>NUCLEOTIDE SEQUENCE [LARGE SCALE GENOMIC DNA]</scope>
    <source>
        <strain evidence="2 3">MSJ-40</strain>
    </source>
</reference>
<feature type="transmembrane region" description="Helical" evidence="1">
    <location>
        <begin position="69"/>
        <end position="91"/>
    </location>
</feature>
<organism evidence="2 3">
    <name type="scientific">Tissierella simiarum</name>
    <dbReference type="NCBI Taxonomy" id="2841534"/>
    <lineage>
        <taxon>Bacteria</taxon>
        <taxon>Bacillati</taxon>
        <taxon>Bacillota</taxon>
        <taxon>Tissierellia</taxon>
        <taxon>Tissierellales</taxon>
        <taxon>Tissierellaceae</taxon>
        <taxon>Tissierella</taxon>
    </lineage>
</organism>
<dbReference type="Pfam" id="PF20312">
    <property type="entry name" value="DUF6608"/>
    <property type="match status" value="1"/>
</dbReference>
<feature type="transmembrane region" description="Helical" evidence="1">
    <location>
        <begin position="9"/>
        <end position="27"/>
    </location>
</feature>
<keyword evidence="3" id="KW-1185">Reference proteome</keyword>
<name>A0ABS6E9B6_9FIRM</name>